<dbReference type="AlphaFoldDB" id="A0A9D2LJF8"/>
<organism evidence="4 5">
    <name type="scientific">Candidatus Oscillibacter excrementigallinarum</name>
    <dbReference type="NCBI Taxonomy" id="2838716"/>
    <lineage>
        <taxon>Bacteria</taxon>
        <taxon>Bacillati</taxon>
        <taxon>Bacillota</taxon>
        <taxon>Clostridia</taxon>
        <taxon>Eubacteriales</taxon>
        <taxon>Oscillospiraceae</taxon>
        <taxon>Oscillibacter</taxon>
    </lineage>
</organism>
<dbReference type="InterPro" id="IPR007627">
    <property type="entry name" value="RNA_pol_sigma70_r2"/>
</dbReference>
<gene>
    <name evidence="4" type="ORF">H9787_09035</name>
</gene>
<reference evidence="4" key="2">
    <citation type="submission" date="2021-04" db="EMBL/GenBank/DDBJ databases">
        <authorList>
            <person name="Gilroy R."/>
        </authorList>
    </citation>
    <scope>NUCLEOTIDE SEQUENCE</scope>
    <source>
        <strain evidence="4">ChiBcec18-1249</strain>
    </source>
</reference>
<dbReference type="PROSITE" id="PS50012">
    <property type="entry name" value="RCC1_3"/>
    <property type="match status" value="4"/>
</dbReference>
<dbReference type="InterPro" id="IPR036388">
    <property type="entry name" value="WH-like_DNA-bd_sf"/>
</dbReference>
<dbReference type="Proteomes" id="UP000823824">
    <property type="component" value="Unassembled WGS sequence"/>
</dbReference>
<feature type="domain" description="RNA polymerase sigma-70 region 2" evidence="2">
    <location>
        <begin position="26"/>
        <end position="88"/>
    </location>
</feature>
<dbReference type="InterPro" id="IPR051210">
    <property type="entry name" value="Ub_ligase/GEF_domain"/>
</dbReference>
<dbReference type="InterPro" id="IPR014284">
    <property type="entry name" value="RNA_pol_sigma-70_dom"/>
</dbReference>
<dbReference type="InterPro" id="IPR000408">
    <property type="entry name" value="Reg_chr_condens"/>
</dbReference>
<dbReference type="InterPro" id="IPR009091">
    <property type="entry name" value="RCC1/BLIP-II"/>
</dbReference>
<reference evidence="4" key="1">
    <citation type="journal article" date="2021" name="PeerJ">
        <title>Extensive microbial diversity within the chicken gut microbiome revealed by metagenomics and culture.</title>
        <authorList>
            <person name="Gilroy R."/>
            <person name="Ravi A."/>
            <person name="Getino M."/>
            <person name="Pursley I."/>
            <person name="Horton D.L."/>
            <person name="Alikhan N.F."/>
            <person name="Baker D."/>
            <person name="Gharbi K."/>
            <person name="Hall N."/>
            <person name="Watson M."/>
            <person name="Adriaenssens E.M."/>
            <person name="Foster-Nyarko E."/>
            <person name="Jarju S."/>
            <person name="Secka A."/>
            <person name="Antonio M."/>
            <person name="Oren A."/>
            <person name="Chaudhuri R.R."/>
            <person name="La Ragione R."/>
            <person name="Hildebrand F."/>
            <person name="Pallen M.J."/>
        </authorList>
    </citation>
    <scope>NUCLEOTIDE SEQUENCE</scope>
    <source>
        <strain evidence="4">ChiBcec18-1249</strain>
    </source>
</reference>
<dbReference type="Gene3D" id="1.10.1740.10">
    <property type="match status" value="1"/>
</dbReference>
<dbReference type="Pfam" id="PF00415">
    <property type="entry name" value="RCC1"/>
    <property type="match status" value="2"/>
</dbReference>
<evidence type="ECO:0000259" key="2">
    <source>
        <dbReference type="Pfam" id="PF04542"/>
    </source>
</evidence>
<feature type="domain" description="RNA polymerase sigma factor 70 region 4 type 2" evidence="3">
    <location>
        <begin position="130"/>
        <end position="181"/>
    </location>
</feature>
<comment type="caution">
    <text evidence="4">The sequence shown here is derived from an EMBL/GenBank/DDBJ whole genome shotgun (WGS) entry which is preliminary data.</text>
</comment>
<dbReference type="GO" id="GO:0006352">
    <property type="term" value="P:DNA-templated transcription initiation"/>
    <property type="evidence" value="ECO:0007669"/>
    <property type="project" value="InterPro"/>
</dbReference>
<dbReference type="Gene3D" id="2.130.10.30">
    <property type="entry name" value="Regulator of chromosome condensation 1/beta-lactamase-inhibitor protein II"/>
    <property type="match status" value="2"/>
</dbReference>
<dbReference type="PRINTS" id="PR00633">
    <property type="entry name" value="RCCNDNSATION"/>
</dbReference>
<proteinExistence type="predicted"/>
<keyword evidence="1" id="KW-0677">Repeat</keyword>
<dbReference type="InterPro" id="IPR013325">
    <property type="entry name" value="RNA_pol_sigma_r2"/>
</dbReference>
<dbReference type="NCBIfam" id="TIGR02937">
    <property type="entry name" value="sigma70-ECF"/>
    <property type="match status" value="1"/>
</dbReference>
<sequence>MKIEQERLLELIRRSREKDLDAQEELVRTVQDRVYYHCKKMLKNKEDAEDTTQTVLMTMIASLDKLKEPAAFWAWVNGITANQCKHLLTAPHKEWQIPEDEEGNSMLESVENLDETLVPEKVLDNGETRRMILGLVDELPPEQRMTVLFYYYDEMSVKQIAEAMDTSEGTVKSRLNYARKSIKAGVEDYERKGVKLYGVSPLVLLVFFLRQEADGTLLDPATAAAVAGQVLSPAGSGAVSGGAAAGGAGAAAEGGASSAGGAASAAAKAGAAAGKAAAAAGTAAKAGISMKLIAGIVAAAIVAGGAVGISSMIHSDGGNGAGEDARSRWVKVINGSNVAAAIDENDSLWMWGGLETPTLDDQQATAGVRAIDGVSAAELGGGTSAIIKTDGSLWMWGGGVYGQLGNGSMESSSEPVRVLDDVAQVSLGQRHAAARKTDGSLWLWGDDSYGQLGTSMPNSSSHSAEPLKVMDGVVDVSCGILYTMAVTEDGCLWAWGIDIPVGFGDYSNQRSSEPIKIMDNVADVDCGDNFAAIIRTDGSLWVSNIQMDPESGAEPENLLEPVKVFDDIAAVSCGSRHIAVLLDDGSLWAWGNNEYGQMGNTDIGSEIYTPAKIQDGVVDVSCGPLSTMVLKSDGSIWISGDIVSAGYEDVDWWMTREPVELSIWDEYADAPYLQDGFGEQSEAPEESVSAAPSYPEAYAAYLTALDSYAEMIDMYARWYEEINYAIYPVAFADVYGDETPEMIFVEADETYPWSESYLTILTYQGGQVSTLMRESWDFYAGSMLTYTLFQSADGKTLYADTSYSTSRQVTERYVFSESAGALTMEQVKELPSMDELVLSNRYAVDAAMTREEAAGFLAENGKA</sequence>
<dbReference type="SUPFAM" id="SSF88946">
    <property type="entry name" value="Sigma2 domain of RNA polymerase sigma factors"/>
    <property type="match status" value="1"/>
</dbReference>
<dbReference type="GO" id="GO:0003677">
    <property type="term" value="F:DNA binding"/>
    <property type="evidence" value="ECO:0007669"/>
    <property type="project" value="InterPro"/>
</dbReference>
<dbReference type="Pfam" id="PF04542">
    <property type="entry name" value="Sigma70_r2"/>
    <property type="match status" value="1"/>
</dbReference>
<dbReference type="PANTHER" id="PTHR22870">
    <property type="entry name" value="REGULATOR OF CHROMOSOME CONDENSATION"/>
    <property type="match status" value="1"/>
</dbReference>
<dbReference type="SUPFAM" id="SSF88659">
    <property type="entry name" value="Sigma3 and sigma4 domains of RNA polymerase sigma factors"/>
    <property type="match status" value="1"/>
</dbReference>
<evidence type="ECO:0000259" key="3">
    <source>
        <dbReference type="Pfam" id="PF08281"/>
    </source>
</evidence>
<dbReference type="GO" id="GO:0016987">
    <property type="term" value="F:sigma factor activity"/>
    <property type="evidence" value="ECO:0007669"/>
    <property type="project" value="InterPro"/>
</dbReference>
<accession>A0A9D2LJF8</accession>
<name>A0A9D2LJF8_9FIRM</name>
<dbReference type="PROSITE" id="PS00626">
    <property type="entry name" value="RCC1_2"/>
    <property type="match status" value="1"/>
</dbReference>
<evidence type="ECO:0000313" key="5">
    <source>
        <dbReference type="Proteomes" id="UP000823824"/>
    </source>
</evidence>
<dbReference type="EMBL" id="DWZJ01000080">
    <property type="protein sequence ID" value="HJB13843.1"/>
    <property type="molecule type" value="Genomic_DNA"/>
</dbReference>
<dbReference type="InterPro" id="IPR013324">
    <property type="entry name" value="RNA_pol_sigma_r3/r4-like"/>
</dbReference>
<evidence type="ECO:0000313" key="4">
    <source>
        <dbReference type="EMBL" id="HJB13843.1"/>
    </source>
</evidence>
<dbReference type="Gene3D" id="1.10.10.10">
    <property type="entry name" value="Winged helix-like DNA-binding domain superfamily/Winged helix DNA-binding domain"/>
    <property type="match status" value="1"/>
</dbReference>
<dbReference type="Pfam" id="PF08281">
    <property type="entry name" value="Sigma70_r4_2"/>
    <property type="match status" value="1"/>
</dbReference>
<dbReference type="PANTHER" id="PTHR22870:SF155">
    <property type="entry name" value="E3 UBIQUITIN-PROTEIN LIGASE HERC1-RELATED"/>
    <property type="match status" value="1"/>
</dbReference>
<dbReference type="InterPro" id="IPR013249">
    <property type="entry name" value="RNA_pol_sigma70_r4_t2"/>
</dbReference>
<protein>
    <submittedName>
        <fullName evidence="4">Sigma-70 family RNA polymerase sigma factor</fullName>
    </submittedName>
</protein>
<evidence type="ECO:0000256" key="1">
    <source>
        <dbReference type="ARBA" id="ARBA00022737"/>
    </source>
</evidence>
<dbReference type="CDD" id="cd06171">
    <property type="entry name" value="Sigma70_r4"/>
    <property type="match status" value="1"/>
</dbReference>
<dbReference type="SUPFAM" id="SSF50985">
    <property type="entry name" value="RCC1/BLIP-II"/>
    <property type="match status" value="1"/>
</dbReference>
<dbReference type="Pfam" id="PF13540">
    <property type="entry name" value="RCC1_2"/>
    <property type="match status" value="1"/>
</dbReference>